<name>A0A514DDW3_9CAUD</name>
<dbReference type="Proteomes" id="UP000316777">
    <property type="component" value="Segment"/>
</dbReference>
<dbReference type="KEGG" id="vg:64767046"/>
<dbReference type="RefSeq" id="YP_010059814.1">
    <property type="nucleotide sequence ID" value="NC_054727.1"/>
</dbReference>
<protein>
    <submittedName>
        <fullName evidence="1">Exonuclease</fullName>
    </submittedName>
</protein>
<accession>A0A514DDW3</accession>
<dbReference type="GO" id="GO:0004527">
    <property type="term" value="F:exonuclease activity"/>
    <property type="evidence" value="ECO:0007669"/>
    <property type="project" value="UniProtKB-KW"/>
</dbReference>
<dbReference type="InterPro" id="IPR011604">
    <property type="entry name" value="PDDEXK-like_dom_sf"/>
</dbReference>
<organism evidence="1 2">
    <name type="scientific">Mycobacterium phage Phrappuccino</name>
    <dbReference type="NCBI Taxonomy" id="2591223"/>
    <lineage>
        <taxon>Viruses</taxon>
        <taxon>Duplodnaviria</taxon>
        <taxon>Heunggongvirae</taxon>
        <taxon>Uroviricota</taxon>
        <taxon>Caudoviricetes</taxon>
        <taxon>Phrappuccinovirus</taxon>
        <taxon>Phrappuccinovirus phrappuccino</taxon>
        <taxon>Phreappuccinovirus Phrappuccino</taxon>
    </lineage>
</organism>
<sequence length="262" mass="30110">MAYDSILKSLANREVILPILENQMRADAWPEKFTVEVDSSPYYGLNPDGTPDGYFHPSTHPLRTARQLYYEFHPDHRHLIEHEPYSMQRLMTVSVGSSLHAILQTQFQMTGLITDPADIEAEYINKEHHVRGRTDAVVHHPTLGPVIVEIKSRTGFKFDKTTIADMPSWEIQTSLACDNLSERYDTDFTYAILLMVETGWPFRMKELRVERNDALLREVYDKFDLVRAAIAANTPPPYCCALNSKEMKSCHARHACWLREAA</sequence>
<reference evidence="1 2" key="1">
    <citation type="submission" date="2019-05" db="EMBL/GenBank/DDBJ databases">
        <authorList>
            <person name="Pope W.H."/>
            <person name="Garlena R.A."/>
            <person name="Russell D.A."/>
            <person name="Jacobs-Sera D."/>
            <person name="Hatfull G.F."/>
        </authorList>
    </citation>
    <scope>NUCLEOTIDE SEQUENCE [LARGE SCALE GENOMIC DNA]</scope>
</reference>
<keyword evidence="2" id="KW-1185">Reference proteome</keyword>
<gene>
    <name evidence="1" type="primary">125</name>
    <name evidence="1" type="ORF">SEA_PHRAPPUCCINO_125</name>
</gene>
<keyword evidence="1" id="KW-0378">Hydrolase</keyword>
<evidence type="ECO:0000313" key="1">
    <source>
        <dbReference type="EMBL" id="QDH91800.1"/>
    </source>
</evidence>
<dbReference type="EMBL" id="MK937592">
    <property type="protein sequence ID" value="QDH91800.1"/>
    <property type="molecule type" value="Genomic_DNA"/>
</dbReference>
<dbReference type="Gene3D" id="3.90.320.10">
    <property type="match status" value="1"/>
</dbReference>
<dbReference type="GeneID" id="64767046"/>
<keyword evidence="1" id="KW-0540">Nuclease</keyword>
<proteinExistence type="predicted"/>
<keyword evidence="1" id="KW-0269">Exonuclease</keyword>
<evidence type="ECO:0000313" key="2">
    <source>
        <dbReference type="Proteomes" id="UP000316777"/>
    </source>
</evidence>